<dbReference type="EMBL" id="CP108195">
    <property type="protein sequence ID" value="WTS12450.1"/>
    <property type="molecule type" value="Genomic_DNA"/>
</dbReference>
<organism evidence="1">
    <name type="scientific">Streptomyces sp. NBC_00119</name>
    <dbReference type="NCBI Taxonomy" id="2975659"/>
    <lineage>
        <taxon>Bacteria</taxon>
        <taxon>Bacillati</taxon>
        <taxon>Actinomycetota</taxon>
        <taxon>Actinomycetes</taxon>
        <taxon>Kitasatosporales</taxon>
        <taxon>Streptomycetaceae</taxon>
        <taxon>Streptomyces</taxon>
    </lineage>
</organism>
<name>A0AAU1U4V7_9ACTN</name>
<evidence type="ECO:0000313" key="1">
    <source>
        <dbReference type="EMBL" id="WTS12450.1"/>
    </source>
</evidence>
<accession>A0AAU1U4V7</accession>
<gene>
    <name evidence="1" type="ORF">OHU69_16270</name>
</gene>
<dbReference type="AlphaFoldDB" id="A0AAU1U4V7"/>
<sequence length="342" mass="36683">MAFVLYSTGTFDQWKDDRSLDHACDSTLAQGGLRAALHSSHLSAGSEGDSEYLASCSVRNAETGPQRSSLEVKLRWSSAAPPSADLSWYNEDYNGVRGQAVPLGHGWSGIARYQGGWQVMVALDCQNQKNKALVAYGDLHGEPNSATLAGLGRVTTETAQKAAEKHGCQVKAGERLTSVPPSRLGTPDTAKPLKQARGSCVPLRGLAPTAAGNGVPEVMEYPADAQTPQVNCYLATPEKKPGYGLYAYYGRAAKDFLTSEGDNLKAGRGPTYGDKEYAWATARCPRSAQPAVFVLYHLYDRDTDTYPVAHYSAQFAASALKAFADHEAKLRGCSDVQIASRP</sequence>
<protein>
    <submittedName>
        <fullName evidence="1">Uncharacterized protein</fullName>
    </submittedName>
</protein>
<proteinExistence type="predicted"/>
<reference evidence="1" key="1">
    <citation type="submission" date="2022-10" db="EMBL/GenBank/DDBJ databases">
        <title>The complete genomes of actinobacterial strains from the NBC collection.</title>
        <authorList>
            <person name="Joergensen T.S."/>
            <person name="Alvarez Arevalo M."/>
            <person name="Sterndorff E.B."/>
            <person name="Faurdal D."/>
            <person name="Vuksanovic O."/>
            <person name="Mourched A.-S."/>
            <person name="Charusanti P."/>
            <person name="Shaw S."/>
            <person name="Blin K."/>
            <person name="Weber T."/>
        </authorList>
    </citation>
    <scope>NUCLEOTIDE SEQUENCE</scope>
    <source>
        <strain evidence="1">NBC_00119</strain>
    </source>
</reference>